<dbReference type="EMBL" id="NFKM01000001">
    <property type="protein sequence ID" value="OUP61960.1"/>
    <property type="molecule type" value="Genomic_DNA"/>
</dbReference>
<sequence>MKKRRKQTQRKLKRSIIVFLSTLLALFIIGFIGLKITENGTYTVYDIKAQEQYGTYNHFIFAKWKMHSLEENENIVISNQNGKIVALHNAIVNFNAKEVTENTSYVVDGTNEDGYLNGSYGTDGLYIETSNDGSKVLFMMSGVKAWVSIEDIQLFYYDDYLQSYYYVNNGSLIHAILIDADSAQYQTLAIGEAPDFLKENTTYFSYDGNWFYTDMDQLSSDVLNDVHDNAINSEAYFNFYQYVPHRSLTNLDDSDYNEYLSSVGISATANAYPCADTESVLYENGSIFTEVQDQTYINATMMFAVALNESGYGQSQYAIENHNLFGHAAYDSNPDNANSYDSLDDCVYQHAYNFLQQGYANPEDERYHGSWFGNKASGINVQYASDPYWGEKAASFYYSLDNGKDLNEIQIITQKLKNDLNVYDEVDGSVLYSYEKGDIISFVYTNSDNGWYQIMSEAPVKDGKIDINSTYTKDSVGYIQASDLNQ</sequence>
<feature type="transmembrane region" description="Helical" evidence="1">
    <location>
        <begin position="12"/>
        <end position="34"/>
    </location>
</feature>
<dbReference type="Gene3D" id="1.10.530.10">
    <property type="match status" value="1"/>
</dbReference>
<dbReference type="InterPro" id="IPR002901">
    <property type="entry name" value="MGlyc_endo_b_GlcNAc-like_dom"/>
</dbReference>
<evidence type="ECO:0000313" key="3">
    <source>
        <dbReference type="EMBL" id="OUP61960.1"/>
    </source>
</evidence>
<keyword evidence="1" id="KW-1133">Transmembrane helix</keyword>
<evidence type="ECO:0000256" key="1">
    <source>
        <dbReference type="SAM" id="Phobius"/>
    </source>
</evidence>
<keyword evidence="1" id="KW-0472">Membrane</keyword>
<keyword evidence="4" id="KW-1185">Reference proteome</keyword>
<protein>
    <recommendedName>
        <fullName evidence="2">Mannosyl-glycoprotein endo-beta-N-acetylglucosamidase-like domain-containing protein</fullName>
    </recommendedName>
</protein>
<dbReference type="Proteomes" id="UP000195447">
    <property type="component" value="Unassembled WGS sequence"/>
</dbReference>
<organism evidence="3 4">
    <name type="scientific">Faecalitalea cylindroides</name>
    <dbReference type="NCBI Taxonomy" id="39483"/>
    <lineage>
        <taxon>Bacteria</taxon>
        <taxon>Bacillati</taxon>
        <taxon>Bacillota</taxon>
        <taxon>Erysipelotrichia</taxon>
        <taxon>Erysipelotrichales</taxon>
        <taxon>Erysipelotrichaceae</taxon>
        <taxon>Faecalitalea</taxon>
    </lineage>
</organism>
<dbReference type="AlphaFoldDB" id="A0A1Y4M195"/>
<evidence type="ECO:0000313" key="4">
    <source>
        <dbReference type="Proteomes" id="UP000195447"/>
    </source>
</evidence>
<evidence type="ECO:0000259" key="2">
    <source>
        <dbReference type="Pfam" id="PF01832"/>
    </source>
</evidence>
<gene>
    <name evidence="3" type="ORF">B5F14_00820</name>
</gene>
<dbReference type="Pfam" id="PF01832">
    <property type="entry name" value="Glucosaminidase"/>
    <property type="match status" value="1"/>
</dbReference>
<accession>A0A1Y4M195</accession>
<comment type="caution">
    <text evidence="3">The sequence shown here is derived from an EMBL/GenBank/DDBJ whole genome shotgun (WGS) entry which is preliminary data.</text>
</comment>
<name>A0A1Y4M195_9FIRM</name>
<dbReference type="GO" id="GO:0004040">
    <property type="term" value="F:amidase activity"/>
    <property type="evidence" value="ECO:0007669"/>
    <property type="project" value="InterPro"/>
</dbReference>
<reference evidence="4" key="1">
    <citation type="submission" date="2017-04" db="EMBL/GenBank/DDBJ databases">
        <title>Function of individual gut microbiota members based on whole genome sequencing of pure cultures obtained from chicken caecum.</title>
        <authorList>
            <person name="Medvecky M."/>
            <person name="Cejkova D."/>
            <person name="Polansky O."/>
            <person name="Karasova D."/>
            <person name="Kubasova T."/>
            <person name="Cizek A."/>
            <person name="Rychlik I."/>
        </authorList>
    </citation>
    <scope>NUCLEOTIDE SEQUENCE [LARGE SCALE GENOMIC DNA]</scope>
    <source>
        <strain evidence="4">An178</strain>
    </source>
</reference>
<proteinExistence type="predicted"/>
<keyword evidence="1" id="KW-0812">Transmembrane</keyword>
<feature type="domain" description="Mannosyl-glycoprotein endo-beta-N-acetylglucosamidase-like" evidence="2">
    <location>
        <begin position="287"/>
        <end position="400"/>
    </location>
</feature>